<keyword evidence="3" id="KW-0288">FMN</keyword>
<dbReference type="InterPro" id="IPR013785">
    <property type="entry name" value="Aldolase_TIM"/>
</dbReference>
<sequence length="417" mass="44997">MTAPAPSARQGAAEGPLLFSPLALRGLTIRNRVMVSPMCQYRSVEGGPTDWHIVHLGQFAIGGAGIVFGDETAVEERGRKTHDCAGLYTDRHVAQYLRITTFLKSLGAAPAIQLGHAGRKASCHGAMRNWAPLRDEDAADGRAPWTGTAPSAIPAGPGAHLPRAMSIDDIRTQREIWRVAALRAVDAGFDICEIHAAHGYLLHQFLSPISNRRTDSYGGDRDGRMRFLFEITETVRAAWPADRPLFVRLSCVDGRGGLWDMDDTLALAAGLKERGVDVIDCSSGGIQGDSPFPLIPRVPGYHVGYASRIRSAIGIPTVAVGLITDPHHAEAILREEHADIAALARGLMEDPAWAAKAARILGTAPRYGQSPPDYAYRFNGRDRSTSGYPADCAATVPHAIGDDRPYRWPRPSPPETA</sequence>
<keyword evidence="2" id="KW-0285">Flavoprotein</keyword>
<dbReference type="GO" id="GO:0010181">
    <property type="term" value="F:FMN binding"/>
    <property type="evidence" value="ECO:0007669"/>
    <property type="project" value="InterPro"/>
</dbReference>
<dbReference type="OrthoDB" id="9804454at2"/>
<reference evidence="8 9" key="1">
    <citation type="submission" date="2019-03" db="EMBL/GenBank/DDBJ databases">
        <title>Genomic Encyclopedia of Type Strains, Phase IV (KMG-IV): sequencing the most valuable type-strain genomes for metagenomic binning, comparative biology and taxonomic classification.</title>
        <authorList>
            <person name="Goeker M."/>
        </authorList>
    </citation>
    <scope>NUCLEOTIDE SEQUENCE [LARGE SCALE GENOMIC DNA]</scope>
    <source>
        <strain evidence="8 9">DSM 25903</strain>
    </source>
</reference>
<keyword evidence="4" id="KW-0521">NADP</keyword>
<accession>A0A4R7C3D0</accession>
<dbReference type="Pfam" id="PF00724">
    <property type="entry name" value="Oxidored_FMN"/>
    <property type="match status" value="1"/>
</dbReference>
<evidence type="ECO:0000256" key="6">
    <source>
        <dbReference type="SAM" id="MobiDB-lite"/>
    </source>
</evidence>
<protein>
    <submittedName>
        <fullName evidence="8">2,4-dienoyl-CoA reductase-like NADH-dependent reductase (Old Yellow Enzyme family)</fullName>
    </submittedName>
</protein>
<evidence type="ECO:0000256" key="1">
    <source>
        <dbReference type="ARBA" id="ARBA00001917"/>
    </source>
</evidence>
<comment type="cofactor">
    <cofactor evidence="1">
        <name>FMN</name>
        <dbReference type="ChEBI" id="CHEBI:58210"/>
    </cofactor>
</comment>
<gene>
    <name evidence="8" type="ORF">EV668_0178</name>
</gene>
<dbReference type="RefSeq" id="WP_133767978.1">
    <property type="nucleotide sequence ID" value="NZ_SNZR01000011.1"/>
</dbReference>
<evidence type="ECO:0000256" key="3">
    <source>
        <dbReference type="ARBA" id="ARBA00022643"/>
    </source>
</evidence>
<dbReference type="EMBL" id="SNZR01000011">
    <property type="protein sequence ID" value="TDR92934.1"/>
    <property type="molecule type" value="Genomic_DNA"/>
</dbReference>
<feature type="domain" description="NADH:flavin oxidoreductase/NADH oxidase N-terminal" evidence="7">
    <location>
        <begin position="18"/>
        <end position="359"/>
    </location>
</feature>
<dbReference type="PANTHER" id="PTHR43303:SF4">
    <property type="entry name" value="NADPH DEHYDROGENASE C23G7.10C-RELATED"/>
    <property type="match status" value="1"/>
</dbReference>
<dbReference type="CDD" id="cd02932">
    <property type="entry name" value="OYE_YqiM_FMN"/>
    <property type="match status" value="1"/>
</dbReference>
<dbReference type="PANTHER" id="PTHR43303">
    <property type="entry name" value="NADPH DEHYDROGENASE C23G7.10C-RELATED"/>
    <property type="match status" value="1"/>
</dbReference>
<dbReference type="GO" id="GO:0050661">
    <property type="term" value="F:NADP binding"/>
    <property type="evidence" value="ECO:0007669"/>
    <property type="project" value="InterPro"/>
</dbReference>
<keyword evidence="5" id="KW-0560">Oxidoreductase</keyword>
<dbReference type="SUPFAM" id="SSF51395">
    <property type="entry name" value="FMN-linked oxidoreductases"/>
    <property type="match status" value="1"/>
</dbReference>
<evidence type="ECO:0000256" key="2">
    <source>
        <dbReference type="ARBA" id="ARBA00022630"/>
    </source>
</evidence>
<evidence type="ECO:0000256" key="4">
    <source>
        <dbReference type="ARBA" id="ARBA00022857"/>
    </source>
</evidence>
<dbReference type="Gene3D" id="3.20.20.70">
    <property type="entry name" value="Aldolase class I"/>
    <property type="match status" value="1"/>
</dbReference>
<evidence type="ECO:0000313" key="9">
    <source>
        <dbReference type="Proteomes" id="UP000295122"/>
    </source>
</evidence>
<evidence type="ECO:0000259" key="7">
    <source>
        <dbReference type="Pfam" id="PF00724"/>
    </source>
</evidence>
<dbReference type="GO" id="GO:0003959">
    <property type="term" value="F:NADPH dehydrogenase activity"/>
    <property type="evidence" value="ECO:0007669"/>
    <property type="project" value="InterPro"/>
</dbReference>
<feature type="compositionally biased region" description="Pro residues" evidence="6">
    <location>
        <begin position="408"/>
        <end position="417"/>
    </location>
</feature>
<proteinExistence type="predicted"/>
<evidence type="ECO:0000256" key="5">
    <source>
        <dbReference type="ARBA" id="ARBA00023002"/>
    </source>
</evidence>
<comment type="caution">
    <text evidence="8">The sequence shown here is derived from an EMBL/GenBank/DDBJ whole genome shotgun (WGS) entry which is preliminary data.</text>
</comment>
<feature type="region of interest" description="Disordered" evidence="6">
    <location>
        <begin position="387"/>
        <end position="417"/>
    </location>
</feature>
<dbReference type="InterPro" id="IPR044152">
    <property type="entry name" value="YqjM-like"/>
</dbReference>
<organism evidence="8 9">
    <name type="scientific">Enterovirga rhinocerotis</name>
    <dbReference type="NCBI Taxonomy" id="1339210"/>
    <lineage>
        <taxon>Bacteria</taxon>
        <taxon>Pseudomonadati</taxon>
        <taxon>Pseudomonadota</taxon>
        <taxon>Alphaproteobacteria</taxon>
        <taxon>Hyphomicrobiales</taxon>
        <taxon>Methylobacteriaceae</taxon>
        <taxon>Enterovirga</taxon>
    </lineage>
</organism>
<dbReference type="Proteomes" id="UP000295122">
    <property type="component" value="Unassembled WGS sequence"/>
</dbReference>
<keyword evidence="9" id="KW-1185">Reference proteome</keyword>
<dbReference type="AlphaFoldDB" id="A0A4R7C3D0"/>
<dbReference type="InterPro" id="IPR001155">
    <property type="entry name" value="OxRdtase_FMN_N"/>
</dbReference>
<name>A0A4R7C3D0_9HYPH</name>
<evidence type="ECO:0000313" key="8">
    <source>
        <dbReference type="EMBL" id="TDR92934.1"/>
    </source>
</evidence>